<organism evidence="1 2">
    <name type="scientific">Symbiodinium microadriaticum</name>
    <name type="common">Dinoflagellate</name>
    <name type="synonym">Zooxanthella microadriatica</name>
    <dbReference type="NCBI Taxonomy" id="2951"/>
    <lineage>
        <taxon>Eukaryota</taxon>
        <taxon>Sar</taxon>
        <taxon>Alveolata</taxon>
        <taxon>Dinophyceae</taxon>
        <taxon>Suessiales</taxon>
        <taxon>Symbiodiniaceae</taxon>
        <taxon>Symbiodinium</taxon>
    </lineage>
</organism>
<name>A0A1Q9EWU9_SYMMI</name>
<dbReference type="InterPro" id="IPR003877">
    <property type="entry name" value="SPRY_dom"/>
</dbReference>
<dbReference type="InterPro" id="IPR036770">
    <property type="entry name" value="Ankyrin_rpt-contain_sf"/>
</dbReference>
<reference evidence="1 2" key="1">
    <citation type="submission" date="2016-02" db="EMBL/GenBank/DDBJ databases">
        <title>Genome analysis of coral dinoflagellate symbionts highlights evolutionary adaptations to a symbiotic lifestyle.</title>
        <authorList>
            <person name="Aranda M."/>
            <person name="Li Y."/>
            <person name="Liew Y.J."/>
            <person name="Baumgarten S."/>
            <person name="Simakov O."/>
            <person name="Wilson M."/>
            <person name="Piel J."/>
            <person name="Ashoor H."/>
            <person name="Bougouffa S."/>
            <person name="Bajic V.B."/>
            <person name="Ryu T."/>
            <person name="Ravasi T."/>
            <person name="Bayer T."/>
            <person name="Micklem G."/>
            <person name="Kim H."/>
            <person name="Bhak J."/>
            <person name="Lajeunesse T.C."/>
            <person name="Voolstra C.R."/>
        </authorList>
    </citation>
    <scope>NUCLEOTIDE SEQUENCE [LARGE SCALE GENOMIC DNA]</scope>
    <source>
        <strain evidence="1 2">CCMP2467</strain>
    </source>
</reference>
<dbReference type="Proteomes" id="UP000186817">
    <property type="component" value="Unassembled WGS sequence"/>
</dbReference>
<proteinExistence type="predicted"/>
<accession>A0A1Q9EWU9</accession>
<dbReference type="Gene3D" id="1.25.40.20">
    <property type="entry name" value="Ankyrin repeat-containing domain"/>
    <property type="match status" value="1"/>
</dbReference>
<dbReference type="SMART" id="SM00248">
    <property type="entry name" value="ANK"/>
    <property type="match status" value="5"/>
</dbReference>
<dbReference type="PROSITE" id="PS50088">
    <property type="entry name" value="ANK_REPEAT"/>
    <property type="match status" value="3"/>
</dbReference>
<dbReference type="SUPFAM" id="SSF49899">
    <property type="entry name" value="Concanavalin A-like lectins/glucanases"/>
    <property type="match status" value="1"/>
</dbReference>
<dbReference type="SMART" id="SM00449">
    <property type="entry name" value="SPRY"/>
    <property type="match status" value="1"/>
</dbReference>
<dbReference type="InterPro" id="IPR013320">
    <property type="entry name" value="ConA-like_dom_sf"/>
</dbReference>
<evidence type="ECO:0000313" key="1">
    <source>
        <dbReference type="EMBL" id="OLQ11924.1"/>
    </source>
</evidence>
<dbReference type="PANTHER" id="PTHR44207">
    <property type="entry name" value="SURFACE ANTIGEN BSPA-LIKE-RELATED"/>
    <property type="match status" value="1"/>
</dbReference>
<evidence type="ECO:0000313" key="2">
    <source>
        <dbReference type="Proteomes" id="UP000186817"/>
    </source>
</evidence>
<gene>
    <name evidence="1" type="primary">ANKRD17</name>
    <name evidence="1" type="ORF">AK812_SmicGene4169</name>
</gene>
<sequence length="950" mass="103868">MCRPWRQKRLREAQSSRPVASFSDPEEEEEETPLLLEVAAPADIAEADVQSKVPCSQTFAKVCFALSLATALAAVAVVIWLPAPLGQYLHILGQVKLGIGLQKLIPGPCFAQRMGKIMQWMIEACKEHLAQLSLCFILLPASFALKMCIASSAKWLVQRLAGEEHVEQIFRKGEVAQTSLFWLADMLSDMYVTYKYCKQKMFGFAFLMISTWLGSGCAAFGHRYVSWERCKHRFDYWAAGLNERGEPPPGFTTFLLYISQIQPMIMAWDSWQRGGMDRFLQEEKMLTALTEGAPSSLLQLYAMLLDPPKDDSLNLLIFCGSIALSIYTVAESVNKAFELCRPDRKVEQGIPNMAMLGFRWWDAFSRIGVWALLGVCLRPQGAKLHGIQQPYLPVVMVGELLLIAAAFKSQSFGLNLPWPKLLKKEYLVSLMGSFLGIYWCCNDTELKAQHRFFRSLLVLRLFETLGAVWLSAVAYSTSLGCLATEQPAVVIVVLLVLVSSALTFIVALAHDLAMSTFAVPLFPVIAGEQGGRLELAARFGVAWRIRGLLQAGADDGVAALCEAAKAGQVSVIHALLDEGITADATWRGKNAFHWAAIGGQVPAIQAVQPRGKTDLERADEDGGTPALLAAQNGHLDVLKFLQSAGCNLERAKNNGSTPALVAAGNGHVDVSKLLHGAGCSLERANINGWTPALFAAHKGHVEVLKFLHSTGCHIGAQSLQLATAGDHLSVVQFLLGIVDVNAAALGGARALDVAVAMDPNSPVTDALLKAGAMPGPKPQLIGLTALKPAEPPPHGFRWFTCGAPDMAQSRGQFYHEIELLSDFETTQLGWLSSDFQGGDEDGNGVGDDPHSWAFDGQRLGWWHNGEKEPLQISPWKVGDVLGFAIDLDKGEMQLRTKQEELTMPFQVSGAMYPAVSITGLFRMHLAKDSWKLRPPPGYREWGRGDFTWSN</sequence>
<dbReference type="OrthoDB" id="415408at2759"/>
<dbReference type="CDD" id="cd11709">
    <property type="entry name" value="SPRY"/>
    <property type="match status" value="1"/>
</dbReference>
<dbReference type="EMBL" id="LSRX01000051">
    <property type="protein sequence ID" value="OLQ11924.1"/>
    <property type="molecule type" value="Genomic_DNA"/>
</dbReference>
<dbReference type="InterPro" id="IPR001870">
    <property type="entry name" value="B30.2/SPRY"/>
</dbReference>
<dbReference type="SUPFAM" id="SSF48403">
    <property type="entry name" value="Ankyrin repeat"/>
    <property type="match status" value="1"/>
</dbReference>
<protein>
    <submittedName>
        <fullName evidence="1">Ankyrin repeat domain-containing protein 17</fullName>
    </submittedName>
</protein>
<dbReference type="PROSITE" id="PS50297">
    <property type="entry name" value="ANK_REP_REGION"/>
    <property type="match status" value="1"/>
</dbReference>
<comment type="caution">
    <text evidence="1">The sequence shown here is derived from an EMBL/GenBank/DDBJ whole genome shotgun (WGS) entry which is preliminary data.</text>
</comment>
<keyword evidence="2" id="KW-1185">Reference proteome</keyword>
<dbReference type="PANTHER" id="PTHR44207:SF1">
    <property type="entry name" value="SURFACE ANTIGEN BSPA-LIKE"/>
    <property type="match status" value="1"/>
</dbReference>
<dbReference type="InterPro" id="IPR002110">
    <property type="entry name" value="Ankyrin_rpt"/>
</dbReference>
<dbReference type="InterPro" id="IPR043136">
    <property type="entry name" value="B30.2/SPRY_sf"/>
</dbReference>
<dbReference type="Pfam" id="PF00622">
    <property type="entry name" value="SPRY"/>
    <property type="match status" value="1"/>
</dbReference>
<dbReference type="PROSITE" id="PS50188">
    <property type="entry name" value="B302_SPRY"/>
    <property type="match status" value="1"/>
</dbReference>
<dbReference type="Gene3D" id="2.60.120.920">
    <property type="match status" value="1"/>
</dbReference>
<dbReference type="Pfam" id="PF12796">
    <property type="entry name" value="Ank_2"/>
    <property type="match status" value="1"/>
</dbReference>
<dbReference type="AlphaFoldDB" id="A0A1Q9EWU9"/>